<sequence length="576" mass="64395">MGVNAKKPLWTSMAVAVALSLTVAACSNGNNGGNNNSNSSTAPSSNATATNSGNAASPGATEEALKPIEISAFIGAPGQQPTPDNKLFKTIKNDLGITFKPEFLVGDLEQKLGVMIAGGDYPDLITANPKLVTAGAVIPLEDLIEKYAPKLKEHYAKYWNRMKDPSDGHIYWLPNYGAYQGDVNETYYSGPAFWIQKAVLKEFGYPKLQTLDEYMKLIRDYQAKYPEIDGQKTIGFTTLASDWRTFGLLNAPEHLTGHPNDGGVVVDNGVASVFATADFSKTYYKELNSLYNEGLMDKEAFTQNYDQYLAKLTTGSVLGMFDQHWNFQTAEDSLNTQGKSDRTYVGFPLVYDTSTKDYYRDRAVINLNNGFGISVDAKDPQRIIQALEQLMDEKYQKMFTWGEEGVDYQVGADGKFTRTPEQRKNYEDPAWKLANLGDGIFGYLPKLEGTLSDGNATTPGGDPQEFYDSLKDVDKEVLNAYGHKTWTEFFSMPQDNPVYYPAWQIDLIDGSDASIANKKMTDASLKFLPRAIMSKPDQFDKVWQDYVNEYKKINVKAYEDRINDQIQWRIQNWASQ</sequence>
<dbReference type="PANTHER" id="PTHR43649:SF12">
    <property type="entry name" value="DIACETYLCHITOBIOSE BINDING PROTEIN DASA"/>
    <property type="match status" value="1"/>
</dbReference>
<feature type="chain" id="PRO_5046893004" evidence="2">
    <location>
        <begin position="26"/>
        <end position="576"/>
    </location>
</feature>
<name>A0ABQ6GDC2_9BACL</name>
<dbReference type="EMBL" id="BSSQ01000013">
    <property type="protein sequence ID" value="GLX68863.1"/>
    <property type="molecule type" value="Genomic_DNA"/>
</dbReference>
<keyword evidence="4" id="KW-1185">Reference proteome</keyword>
<feature type="compositionally biased region" description="Low complexity" evidence="1">
    <location>
        <begin position="31"/>
        <end position="57"/>
    </location>
</feature>
<dbReference type="Gene3D" id="3.40.190.10">
    <property type="entry name" value="Periplasmic binding protein-like II"/>
    <property type="match status" value="2"/>
</dbReference>
<evidence type="ECO:0000313" key="4">
    <source>
        <dbReference type="Proteomes" id="UP001157114"/>
    </source>
</evidence>
<accession>A0ABQ6GDC2</accession>
<dbReference type="Proteomes" id="UP001157114">
    <property type="component" value="Unassembled WGS sequence"/>
</dbReference>
<proteinExistence type="predicted"/>
<dbReference type="RefSeq" id="WP_284239646.1">
    <property type="nucleotide sequence ID" value="NZ_BSSQ01000013.1"/>
</dbReference>
<dbReference type="InterPro" id="IPR050490">
    <property type="entry name" value="Bact_solute-bd_prot1"/>
</dbReference>
<dbReference type="SUPFAM" id="SSF53850">
    <property type="entry name" value="Periplasmic binding protein-like II"/>
    <property type="match status" value="1"/>
</dbReference>
<protein>
    <submittedName>
        <fullName evidence="3">ABC transporter substrate-binding protein</fullName>
    </submittedName>
</protein>
<evidence type="ECO:0000313" key="3">
    <source>
        <dbReference type="EMBL" id="GLX68863.1"/>
    </source>
</evidence>
<dbReference type="PANTHER" id="PTHR43649">
    <property type="entry name" value="ARABINOSE-BINDING PROTEIN-RELATED"/>
    <property type="match status" value="1"/>
</dbReference>
<organism evidence="3 4">
    <name type="scientific">Paenibacillus glycanilyticus</name>
    <dbReference type="NCBI Taxonomy" id="126569"/>
    <lineage>
        <taxon>Bacteria</taxon>
        <taxon>Bacillati</taxon>
        <taxon>Bacillota</taxon>
        <taxon>Bacilli</taxon>
        <taxon>Bacillales</taxon>
        <taxon>Paenibacillaceae</taxon>
        <taxon>Paenibacillus</taxon>
    </lineage>
</organism>
<dbReference type="PROSITE" id="PS51257">
    <property type="entry name" value="PROKAR_LIPOPROTEIN"/>
    <property type="match status" value="1"/>
</dbReference>
<reference evidence="3 4" key="1">
    <citation type="submission" date="2023-03" db="EMBL/GenBank/DDBJ databases">
        <title>Draft genome sequence of the bacteria which degrade cell wall of Tricholomamatutake.</title>
        <authorList>
            <person name="Konishi Y."/>
            <person name="Fukuta Y."/>
            <person name="Shirasaka N."/>
        </authorList>
    </citation>
    <scope>NUCLEOTIDE SEQUENCE [LARGE SCALE GENOMIC DNA]</scope>
    <source>
        <strain evidence="4">mu1</strain>
    </source>
</reference>
<feature type="signal peptide" evidence="2">
    <location>
        <begin position="1"/>
        <end position="25"/>
    </location>
</feature>
<comment type="caution">
    <text evidence="3">The sequence shown here is derived from an EMBL/GenBank/DDBJ whole genome shotgun (WGS) entry which is preliminary data.</text>
</comment>
<feature type="region of interest" description="Disordered" evidence="1">
    <location>
        <begin position="31"/>
        <end position="61"/>
    </location>
</feature>
<evidence type="ECO:0000256" key="1">
    <source>
        <dbReference type="SAM" id="MobiDB-lite"/>
    </source>
</evidence>
<gene>
    <name evidence="3" type="ORF">MU1_32080</name>
</gene>
<keyword evidence="2" id="KW-0732">Signal</keyword>
<evidence type="ECO:0000256" key="2">
    <source>
        <dbReference type="SAM" id="SignalP"/>
    </source>
</evidence>